<feature type="binding site" evidence="7">
    <location>
        <position position="122"/>
    </location>
    <ligand>
        <name>substrate</name>
    </ligand>
</feature>
<keyword evidence="11" id="KW-1185">Reference proteome</keyword>
<evidence type="ECO:0000313" key="10">
    <source>
        <dbReference type="EMBL" id="MCC2254879.1"/>
    </source>
</evidence>
<feature type="binding site" evidence="7">
    <location>
        <position position="104"/>
    </location>
    <ligand>
        <name>Mg(2+)</name>
        <dbReference type="ChEBI" id="CHEBI:18420"/>
    </ligand>
</feature>
<dbReference type="PRINTS" id="PR01100">
    <property type="entry name" value="SHIKIMTKNASE"/>
</dbReference>
<dbReference type="InterPro" id="IPR002701">
    <property type="entry name" value="CM_II_prokaryot"/>
</dbReference>
<evidence type="ECO:0000256" key="4">
    <source>
        <dbReference type="ARBA" id="ARBA00022777"/>
    </source>
</evidence>
<keyword evidence="3 7" id="KW-0547">Nucleotide-binding</keyword>
<comment type="pathway">
    <text evidence="7">Metabolic intermediate biosynthesis; chorismate biosynthesis; chorismate from D-erythrose 4-phosphate and phosphoenolpyruvate: step 5/7.</text>
</comment>
<dbReference type="Pfam" id="PF01817">
    <property type="entry name" value="CM_2"/>
    <property type="match status" value="1"/>
</dbReference>
<evidence type="ECO:0000256" key="1">
    <source>
        <dbReference type="ARBA" id="ARBA00022605"/>
    </source>
</evidence>
<keyword evidence="7" id="KW-0479">Metal-binding</keyword>
<dbReference type="PANTHER" id="PTHR21087">
    <property type="entry name" value="SHIKIMATE KINASE"/>
    <property type="match status" value="1"/>
</dbReference>
<evidence type="ECO:0000256" key="8">
    <source>
        <dbReference type="SAM" id="Phobius"/>
    </source>
</evidence>
<comment type="catalytic activity">
    <reaction evidence="7">
        <text>shikimate + ATP = 3-phosphoshikimate + ADP + H(+)</text>
        <dbReference type="Rhea" id="RHEA:13121"/>
        <dbReference type="ChEBI" id="CHEBI:15378"/>
        <dbReference type="ChEBI" id="CHEBI:30616"/>
        <dbReference type="ChEBI" id="CHEBI:36208"/>
        <dbReference type="ChEBI" id="CHEBI:145989"/>
        <dbReference type="ChEBI" id="CHEBI:456216"/>
        <dbReference type="EC" id="2.7.1.71"/>
    </reaction>
</comment>
<evidence type="ECO:0000256" key="6">
    <source>
        <dbReference type="ARBA" id="ARBA00023141"/>
    </source>
</evidence>
<dbReference type="RefSeq" id="WP_227708017.1">
    <property type="nucleotide sequence ID" value="NZ_JAJEQX010000018.1"/>
</dbReference>
<dbReference type="HAMAP" id="MF_00109">
    <property type="entry name" value="Shikimate_kinase"/>
    <property type="match status" value="1"/>
</dbReference>
<dbReference type="InterPro" id="IPR027417">
    <property type="entry name" value="P-loop_NTPase"/>
</dbReference>
<keyword evidence="10" id="KW-0413">Isomerase</keyword>
<dbReference type="Gene3D" id="1.20.59.10">
    <property type="entry name" value="Chorismate mutase"/>
    <property type="match status" value="1"/>
</dbReference>
<evidence type="ECO:0000313" key="11">
    <source>
        <dbReference type="Proteomes" id="UP001198151"/>
    </source>
</evidence>
<sequence>MNDLEMYREQLAICDDRIIDALVERNAIIEKIMAYKEKYGMPILQPAQEAKQKRRLDEKLKDNKYQEEIQDVFSRILRNSKRIQARKLFSYNIVLIGFMGAGKTTISDYLSTMFDMRLVEMDQEIAEREEMSIPDIFATYGEEYFRNLETSLLRELQTGKNCIISCGGGVAMREENVTEMKKNGRVVLLTASPETIHERVKDSNDRPLLAGNNSVEYIAELMEKRREKYEAAADVVVQTDNKSILEICEELISKLTELDKSDV</sequence>
<dbReference type="CDD" id="cd00464">
    <property type="entry name" value="SK"/>
    <property type="match status" value="1"/>
</dbReference>
<dbReference type="Gene3D" id="3.40.50.300">
    <property type="entry name" value="P-loop containing nucleotide triphosphate hydrolases"/>
    <property type="match status" value="1"/>
</dbReference>
<comment type="subunit">
    <text evidence="7">Monomer.</text>
</comment>
<dbReference type="EMBL" id="JAJEQX010000018">
    <property type="protein sequence ID" value="MCC2254879.1"/>
    <property type="molecule type" value="Genomic_DNA"/>
</dbReference>
<comment type="caution">
    <text evidence="10">The sequence shown here is derived from an EMBL/GenBank/DDBJ whole genome shotgun (WGS) entry which is preliminary data.</text>
</comment>
<keyword evidence="4 7" id="KW-0418">Kinase</keyword>
<dbReference type="SMART" id="SM00830">
    <property type="entry name" value="CM_2"/>
    <property type="match status" value="1"/>
</dbReference>
<dbReference type="PROSITE" id="PS51168">
    <property type="entry name" value="CHORISMATE_MUT_2"/>
    <property type="match status" value="1"/>
</dbReference>
<reference evidence="10 11" key="1">
    <citation type="submission" date="2021-10" db="EMBL/GenBank/DDBJ databases">
        <title>Anaerobic single-cell dispensing facilitates the cultivation of human gut bacteria.</title>
        <authorList>
            <person name="Afrizal A."/>
        </authorList>
    </citation>
    <scope>NUCLEOTIDE SEQUENCE [LARGE SCALE GENOMIC DNA]</scope>
    <source>
        <strain evidence="10 11">CLA-AA-H200</strain>
    </source>
</reference>
<evidence type="ECO:0000259" key="9">
    <source>
        <dbReference type="PROSITE" id="PS51168"/>
    </source>
</evidence>
<dbReference type="GO" id="GO:0004106">
    <property type="term" value="F:chorismate mutase activity"/>
    <property type="evidence" value="ECO:0007669"/>
    <property type="project" value="UniProtKB-EC"/>
</dbReference>
<evidence type="ECO:0000256" key="3">
    <source>
        <dbReference type="ARBA" id="ARBA00022741"/>
    </source>
</evidence>
<feature type="binding site" evidence="7">
    <location>
        <begin position="100"/>
        <end position="105"/>
    </location>
    <ligand>
        <name>ATP</name>
        <dbReference type="ChEBI" id="CHEBI:30616"/>
    </ligand>
</feature>
<gene>
    <name evidence="7" type="primary">aroK</name>
    <name evidence="10" type="ORF">LKD70_10695</name>
</gene>
<evidence type="ECO:0000256" key="7">
    <source>
        <dbReference type="HAMAP-Rule" id="MF_00109"/>
    </source>
</evidence>
<organism evidence="10 11">
    <name type="scientific">Ruminococcus turbiniformis</name>
    <dbReference type="NCBI Taxonomy" id="2881258"/>
    <lineage>
        <taxon>Bacteria</taxon>
        <taxon>Bacillati</taxon>
        <taxon>Bacillota</taxon>
        <taxon>Clostridia</taxon>
        <taxon>Eubacteriales</taxon>
        <taxon>Oscillospiraceae</taxon>
        <taxon>Ruminococcus</taxon>
    </lineage>
</organism>
<dbReference type="Proteomes" id="UP001198151">
    <property type="component" value="Unassembled WGS sequence"/>
</dbReference>
<keyword evidence="8" id="KW-0472">Membrane</keyword>
<feature type="binding site" evidence="7">
    <location>
        <position position="206"/>
    </location>
    <ligand>
        <name>ATP</name>
        <dbReference type="ChEBI" id="CHEBI:30616"/>
    </ligand>
</feature>
<name>A0ABS8G1R5_9FIRM</name>
<comment type="subcellular location">
    <subcellularLocation>
        <location evidence="7">Cytoplasm</location>
    </subcellularLocation>
</comment>
<dbReference type="PANTHER" id="PTHR21087:SF16">
    <property type="entry name" value="SHIKIMATE KINASE 1, CHLOROPLASTIC"/>
    <property type="match status" value="1"/>
</dbReference>
<dbReference type="Pfam" id="PF01202">
    <property type="entry name" value="SKI"/>
    <property type="match status" value="1"/>
</dbReference>
<evidence type="ECO:0000256" key="5">
    <source>
        <dbReference type="ARBA" id="ARBA00022840"/>
    </source>
</evidence>
<feature type="binding site" evidence="7">
    <location>
        <position position="225"/>
    </location>
    <ligand>
        <name>substrate</name>
    </ligand>
</feature>
<feature type="binding site" evidence="7">
    <location>
        <position position="168"/>
    </location>
    <ligand>
        <name>substrate</name>
    </ligand>
</feature>
<comment type="caution">
    <text evidence="7">Lacks conserved residue(s) required for the propagation of feature annotation.</text>
</comment>
<keyword evidence="2 7" id="KW-0808">Transferase</keyword>
<comment type="cofactor">
    <cofactor evidence="7">
        <name>Mg(2+)</name>
        <dbReference type="ChEBI" id="CHEBI:18420"/>
    </cofactor>
    <text evidence="7">Binds 1 Mg(2+) ion per subunit.</text>
</comment>
<keyword evidence="8" id="KW-0812">Transmembrane</keyword>
<keyword evidence="7" id="KW-0963">Cytoplasm</keyword>
<feature type="domain" description="Chorismate mutase" evidence="9">
    <location>
        <begin position="1"/>
        <end position="88"/>
    </location>
</feature>
<dbReference type="InterPro" id="IPR031322">
    <property type="entry name" value="Shikimate/glucono_kinase"/>
</dbReference>
<dbReference type="InterPro" id="IPR036979">
    <property type="entry name" value="CM_dom_sf"/>
</dbReference>
<feature type="binding site" evidence="7">
    <location>
        <position position="146"/>
    </location>
    <ligand>
        <name>substrate</name>
    </ligand>
</feature>
<comment type="similarity">
    <text evidence="7">Belongs to the shikimate kinase family.</text>
</comment>
<dbReference type="InterPro" id="IPR000623">
    <property type="entry name" value="Shikimate_kinase/TSH1"/>
</dbReference>
<proteinExistence type="inferred from homology"/>
<keyword evidence="6 7" id="KW-0057">Aromatic amino acid biosynthesis</keyword>
<accession>A0ABS8G1R5</accession>
<dbReference type="SUPFAM" id="SSF48600">
    <property type="entry name" value="Chorismate mutase II"/>
    <property type="match status" value="1"/>
</dbReference>
<dbReference type="SUPFAM" id="SSF52540">
    <property type="entry name" value="P-loop containing nucleoside triphosphate hydrolases"/>
    <property type="match status" value="1"/>
</dbReference>
<feature type="transmembrane region" description="Helical" evidence="8">
    <location>
        <begin position="88"/>
        <end position="106"/>
    </location>
</feature>
<protein>
    <recommendedName>
        <fullName evidence="7">Shikimate kinase</fullName>
        <shortName evidence="7">SK</shortName>
        <ecNumber evidence="7">2.7.1.71</ecNumber>
    </recommendedName>
</protein>
<dbReference type="EC" id="2.7.1.71" evidence="7"/>
<comment type="function">
    <text evidence="7">Catalyzes the specific phosphorylation of the 3-hydroxyl group of shikimic acid using ATP as a cosubstrate.</text>
</comment>
<keyword evidence="7" id="KW-0460">Magnesium</keyword>
<keyword evidence="8" id="KW-1133">Transmembrane helix</keyword>
<dbReference type="InterPro" id="IPR036263">
    <property type="entry name" value="Chorismate_II_sf"/>
</dbReference>
<keyword evidence="5 7" id="KW-0067">ATP-binding</keyword>
<keyword evidence="1 7" id="KW-0028">Amino-acid biosynthesis</keyword>
<evidence type="ECO:0000256" key="2">
    <source>
        <dbReference type="ARBA" id="ARBA00022679"/>
    </source>
</evidence>